<evidence type="ECO:0000313" key="6">
    <source>
        <dbReference type="Proteomes" id="UP001595755"/>
    </source>
</evidence>
<dbReference type="SUPFAM" id="SSF51215">
    <property type="entry name" value="Regulatory protein AraC"/>
    <property type="match status" value="1"/>
</dbReference>
<dbReference type="SMART" id="SM00342">
    <property type="entry name" value="HTH_ARAC"/>
    <property type="match status" value="1"/>
</dbReference>
<dbReference type="InterPro" id="IPR009057">
    <property type="entry name" value="Homeodomain-like_sf"/>
</dbReference>
<keyword evidence="6" id="KW-1185">Reference proteome</keyword>
<feature type="domain" description="HTH araC/xylS-type" evidence="4">
    <location>
        <begin position="228"/>
        <end position="325"/>
    </location>
</feature>
<dbReference type="EMBL" id="JBHSED010000067">
    <property type="protein sequence ID" value="MFC4306856.1"/>
    <property type="molecule type" value="Genomic_DNA"/>
</dbReference>
<dbReference type="PROSITE" id="PS00041">
    <property type="entry name" value="HTH_ARAC_FAMILY_1"/>
    <property type="match status" value="1"/>
</dbReference>
<dbReference type="Gene3D" id="1.10.10.60">
    <property type="entry name" value="Homeodomain-like"/>
    <property type="match status" value="2"/>
</dbReference>
<evidence type="ECO:0000256" key="3">
    <source>
        <dbReference type="ARBA" id="ARBA00023163"/>
    </source>
</evidence>
<keyword evidence="3" id="KW-0804">Transcription</keyword>
<proteinExistence type="predicted"/>
<organism evidence="5 6">
    <name type="scientific">Cohnella boryungensis</name>
    <dbReference type="NCBI Taxonomy" id="768479"/>
    <lineage>
        <taxon>Bacteria</taxon>
        <taxon>Bacillati</taxon>
        <taxon>Bacillota</taxon>
        <taxon>Bacilli</taxon>
        <taxon>Bacillales</taxon>
        <taxon>Paenibacillaceae</taxon>
        <taxon>Cohnella</taxon>
    </lineage>
</organism>
<dbReference type="InterPro" id="IPR037923">
    <property type="entry name" value="HTH-like"/>
</dbReference>
<evidence type="ECO:0000256" key="1">
    <source>
        <dbReference type="ARBA" id="ARBA00023015"/>
    </source>
</evidence>
<dbReference type="InterPro" id="IPR018060">
    <property type="entry name" value="HTH_AraC"/>
</dbReference>
<comment type="caution">
    <text evidence="5">The sequence shown here is derived from an EMBL/GenBank/DDBJ whole genome shotgun (WGS) entry which is preliminary data.</text>
</comment>
<dbReference type="InterPro" id="IPR018062">
    <property type="entry name" value="HTH_AraC-typ_CS"/>
</dbReference>
<reference evidence="6" key="1">
    <citation type="journal article" date="2019" name="Int. J. Syst. Evol. Microbiol.">
        <title>The Global Catalogue of Microorganisms (GCM) 10K type strain sequencing project: providing services to taxonomists for standard genome sequencing and annotation.</title>
        <authorList>
            <consortium name="The Broad Institute Genomics Platform"/>
            <consortium name="The Broad Institute Genome Sequencing Center for Infectious Disease"/>
            <person name="Wu L."/>
            <person name="Ma J."/>
        </authorList>
    </citation>
    <scope>NUCLEOTIDE SEQUENCE [LARGE SCALE GENOMIC DNA]</scope>
    <source>
        <strain evidence="6">CGMCC 4.1641</strain>
    </source>
</reference>
<sequence length="334" mass="38349">MNHLQLDDLLRGLDAVEGIQIRTRENVNDFDGGELADEPDGIPRMRGSYFFGNDFVSIHKHHRFAAMPIHKHDFIELNYMYSGSCNQWIDGKEITLCQGDACLMDRNVPHGIAPLGENDILVNLLLRKEAIDSAFPQPLPRGGAVASFIAHAMSERQRPGRYIVFRPGEGGRLHGLMRDMMCEFYDPDDYSADLLHHYVPVLLIELMRIYELDLNYEPDPPLQRGVLQDVLAYMEAHSESCTLAELAERFHFNSKYLGSLLKSRTGLTFTEWVQRKRLNRAARLLMETEMSIEEIARLCGYESMGFFYKKFKARFGRTPYEFRSAPSRSSPYSP</sequence>
<gene>
    <name evidence="5" type="ORF">ACFO1S_25885</name>
</gene>
<dbReference type="PRINTS" id="PR00032">
    <property type="entry name" value="HTHARAC"/>
</dbReference>
<dbReference type="CDD" id="cd06996">
    <property type="entry name" value="cupin_Lmo2851-like_N"/>
    <property type="match status" value="1"/>
</dbReference>
<dbReference type="PANTHER" id="PTHR43280:SF28">
    <property type="entry name" value="HTH-TYPE TRANSCRIPTIONAL ACTIVATOR RHAS"/>
    <property type="match status" value="1"/>
</dbReference>
<dbReference type="InterPro" id="IPR003313">
    <property type="entry name" value="AraC-bd"/>
</dbReference>
<dbReference type="Gene3D" id="2.60.120.10">
    <property type="entry name" value="Jelly Rolls"/>
    <property type="match status" value="1"/>
</dbReference>
<protein>
    <submittedName>
        <fullName evidence="5">Helix-turn-helix domain-containing protein</fullName>
    </submittedName>
</protein>
<dbReference type="Pfam" id="PF12833">
    <property type="entry name" value="HTH_18"/>
    <property type="match status" value="1"/>
</dbReference>
<dbReference type="PANTHER" id="PTHR43280">
    <property type="entry name" value="ARAC-FAMILY TRANSCRIPTIONAL REGULATOR"/>
    <property type="match status" value="1"/>
</dbReference>
<evidence type="ECO:0000256" key="2">
    <source>
        <dbReference type="ARBA" id="ARBA00023125"/>
    </source>
</evidence>
<accession>A0ABV8SGZ9</accession>
<dbReference type="Pfam" id="PF02311">
    <property type="entry name" value="AraC_binding"/>
    <property type="match status" value="1"/>
</dbReference>
<dbReference type="InterPro" id="IPR014710">
    <property type="entry name" value="RmlC-like_jellyroll"/>
</dbReference>
<dbReference type="RefSeq" id="WP_204606016.1">
    <property type="nucleotide sequence ID" value="NZ_JBHSED010000067.1"/>
</dbReference>
<evidence type="ECO:0000259" key="4">
    <source>
        <dbReference type="PROSITE" id="PS01124"/>
    </source>
</evidence>
<dbReference type="PROSITE" id="PS01124">
    <property type="entry name" value="HTH_ARAC_FAMILY_2"/>
    <property type="match status" value="1"/>
</dbReference>
<keyword evidence="2" id="KW-0238">DNA-binding</keyword>
<dbReference type="InterPro" id="IPR020449">
    <property type="entry name" value="Tscrpt_reg_AraC-type_HTH"/>
</dbReference>
<keyword evidence="1" id="KW-0805">Transcription regulation</keyword>
<evidence type="ECO:0000313" key="5">
    <source>
        <dbReference type="EMBL" id="MFC4306856.1"/>
    </source>
</evidence>
<dbReference type="Proteomes" id="UP001595755">
    <property type="component" value="Unassembled WGS sequence"/>
</dbReference>
<name>A0ABV8SGZ9_9BACL</name>
<dbReference type="SUPFAM" id="SSF46689">
    <property type="entry name" value="Homeodomain-like"/>
    <property type="match status" value="1"/>
</dbReference>